<evidence type="ECO:0000256" key="3">
    <source>
        <dbReference type="ARBA" id="ARBA00022840"/>
    </source>
</evidence>
<dbReference type="GO" id="GO:0016887">
    <property type="term" value="F:ATP hydrolysis activity"/>
    <property type="evidence" value="ECO:0007669"/>
    <property type="project" value="InterPro"/>
</dbReference>
<feature type="domain" description="ABC transporter" evidence="4">
    <location>
        <begin position="7"/>
        <end position="229"/>
    </location>
</feature>
<keyword evidence="2" id="KW-0547">Nucleotide-binding</keyword>
<name>A0A0R1VKA9_9LACO</name>
<keyword evidence="6" id="KW-1185">Reference proteome</keyword>
<dbReference type="PROSITE" id="PS50893">
    <property type="entry name" value="ABC_TRANSPORTER_2"/>
    <property type="match status" value="1"/>
</dbReference>
<dbReference type="RefSeq" id="WP_057872140.1">
    <property type="nucleotide sequence ID" value="NZ_AZGB01000018.1"/>
</dbReference>
<dbReference type="InterPro" id="IPR027417">
    <property type="entry name" value="P-loop_NTPase"/>
</dbReference>
<dbReference type="Proteomes" id="UP000051451">
    <property type="component" value="Unassembled WGS sequence"/>
</dbReference>
<dbReference type="SMART" id="SM00382">
    <property type="entry name" value="AAA"/>
    <property type="match status" value="1"/>
</dbReference>
<gene>
    <name evidence="5" type="ORF">FC89_GL001408</name>
</gene>
<dbReference type="Gene3D" id="3.40.50.300">
    <property type="entry name" value="P-loop containing nucleotide triphosphate hydrolases"/>
    <property type="match status" value="1"/>
</dbReference>
<dbReference type="OrthoDB" id="9802264at2"/>
<dbReference type="GeneID" id="98319413"/>
<dbReference type="EMBL" id="AZGB01000018">
    <property type="protein sequence ID" value="KRM05701.1"/>
    <property type="molecule type" value="Genomic_DNA"/>
</dbReference>
<dbReference type="PATRIC" id="fig|1423750.3.peg.1443"/>
<comment type="caution">
    <text evidence="5">The sequence shown here is derived from an EMBL/GenBank/DDBJ whole genome shotgun (WGS) entry which is preliminary data.</text>
</comment>
<dbReference type="InterPro" id="IPR017871">
    <property type="entry name" value="ABC_transporter-like_CS"/>
</dbReference>
<sequence length="240" mass="27194">MKKEILITIRGVNKSYVKHIVLREIDLDVYRHEFLAFVGKSGGGKSTLLRLIAGLEQPNAGKIKQGGHLINKINDQARMMFQEDRLLPWMSVQDNVTFASKKPDDQKEAKKLLSLVGLTEYANAFPTKLSGGQKQRLALARALFSHPDLLLLDEPLGALDALTRRNMQDLIMKICQQRKITTILVTHDINEAVRMANRIALIKDQLIKEIFDNPYRGIDTNEAKEKRALISDEILNKILN</sequence>
<dbReference type="AlphaFoldDB" id="A0A0R1VKA9"/>
<dbReference type="InterPro" id="IPR050093">
    <property type="entry name" value="ABC_SmlMolc_Importer"/>
</dbReference>
<dbReference type="SUPFAM" id="SSF52540">
    <property type="entry name" value="P-loop containing nucleoside triphosphate hydrolases"/>
    <property type="match status" value="1"/>
</dbReference>
<evidence type="ECO:0000313" key="5">
    <source>
        <dbReference type="EMBL" id="KRM05701.1"/>
    </source>
</evidence>
<evidence type="ECO:0000259" key="4">
    <source>
        <dbReference type="PROSITE" id="PS50893"/>
    </source>
</evidence>
<dbReference type="InterPro" id="IPR003439">
    <property type="entry name" value="ABC_transporter-like_ATP-bd"/>
</dbReference>
<evidence type="ECO:0000313" key="6">
    <source>
        <dbReference type="Proteomes" id="UP000051451"/>
    </source>
</evidence>
<accession>A0A0R1VKA9</accession>
<keyword evidence="1" id="KW-0813">Transport</keyword>
<reference evidence="5 6" key="1">
    <citation type="journal article" date="2015" name="Genome Announc.">
        <title>Expanding the biotechnology potential of lactobacilli through comparative genomics of 213 strains and associated genera.</title>
        <authorList>
            <person name="Sun Z."/>
            <person name="Harris H.M."/>
            <person name="McCann A."/>
            <person name="Guo C."/>
            <person name="Argimon S."/>
            <person name="Zhang W."/>
            <person name="Yang X."/>
            <person name="Jeffery I.B."/>
            <person name="Cooney J.C."/>
            <person name="Kagawa T.F."/>
            <person name="Liu W."/>
            <person name="Song Y."/>
            <person name="Salvetti E."/>
            <person name="Wrobel A."/>
            <person name="Rasinkangas P."/>
            <person name="Parkhill J."/>
            <person name="Rea M.C."/>
            <person name="O'Sullivan O."/>
            <person name="Ritari J."/>
            <person name="Douillard F.P."/>
            <person name="Paul Ross R."/>
            <person name="Yang R."/>
            <person name="Briner A.E."/>
            <person name="Felis G.E."/>
            <person name="de Vos W.M."/>
            <person name="Barrangou R."/>
            <person name="Klaenhammer T.R."/>
            <person name="Caufield P.W."/>
            <person name="Cui Y."/>
            <person name="Zhang H."/>
            <person name="O'Toole P.W."/>
        </authorList>
    </citation>
    <scope>NUCLEOTIDE SEQUENCE [LARGE SCALE GENOMIC DNA]</scope>
    <source>
        <strain evidence="5 6">DSM 18630</strain>
    </source>
</reference>
<dbReference type="GO" id="GO:0005524">
    <property type="term" value="F:ATP binding"/>
    <property type="evidence" value="ECO:0007669"/>
    <property type="project" value="UniProtKB-KW"/>
</dbReference>
<dbReference type="STRING" id="1423750.FC89_GL001408"/>
<organism evidence="5 6">
    <name type="scientific">Liquorilactobacillus ghanensis DSM 18630</name>
    <dbReference type="NCBI Taxonomy" id="1423750"/>
    <lineage>
        <taxon>Bacteria</taxon>
        <taxon>Bacillati</taxon>
        <taxon>Bacillota</taxon>
        <taxon>Bacilli</taxon>
        <taxon>Lactobacillales</taxon>
        <taxon>Lactobacillaceae</taxon>
        <taxon>Liquorilactobacillus</taxon>
    </lineage>
</organism>
<dbReference type="PANTHER" id="PTHR42781">
    <property type="entry name" value="SPERMIDINE/PUTRESCINE IMPORT ATP-BINDING PROTEIN POTA"/>
    <property type="match status" value="1"/>
</dbReference>
<protein>
    <submittedName>
        <fullName evidence="5">ABC transporter ATP-binding protein</fullName>
    </submittedName>
</protein>
<evidence type="ECO:0000256" key="2">
    <source>
        <dbReference type="ARBA" id="ARBA00022741"/>
    </source>
</evidence>
<proteinExistence type="predicted"/>
<dbReference type="Pfam" id="PF00005">
    <property type="entry name" value="ABC_tran"/>
    <property type="match status" value="1"/>
</dbReference>
<keyword evidence="3 5" id="KW-0067">ATP-binding</keyword>
<dbReference type="PANTHER" id="PTHR42781:SF8">
    <property type="entry name" value="BICARBONATE TRANSPORT ATP-BINDING PROTEIN CMPC"/>
    <property type="match status" value="1"/>
</dbReference>
<evidence type="ECO:0000256" key="1">
    <source>
        <dbReference type="ARBA" id="ARBA00022448"/>
    </source>
</evidence>
<dbReference type="PROSITE" id="PS00211">
    <property type="entry name" value="ABC_TRANSPORTER_1"/>
    <property type="match status" value="1"/>
</dbReference>
<dbReference type="InterPro" id="IPR003593">
    <property type="entry name" value="AAA+_ATPase"/>
</dbReference>